<evidence type="ECO:0000313" key="3">
    <source>
        <dbReference type="EMBL" id="KAA6346611.1"/>
    </source>
</evidence>
<dbReference type="PANTHER" id="PTHR11022:SF41">
    <property type="entry name" value="PEPTIDOGLYCAN-RECOGNITION PROTEIN LC-RELATED"/>
    <property type="match status" value="1"/>
</dbReference>
<dbReference type="SMART" id="SM00701">
    <property type="entry name" value="PGRP"/>
    <property type="match status" value="1"/>
</dbReference>
<dbReference type="Gene3D" id="3.40.80.10">
    <property type="entry name" value="Peptidoglycan recognition protein-like"/>
    <property type="match status" value="1"/>
</dbReference>
<dbReference type="InterPro" id="IPR015510">
    <property type="entry name" value="PGRP"/>
</dbReference>
<dbReference type="InterPro" id="IPR002502">
    <property type="entry name" value="Amidase_domain"/>
</dbReference>
<comment type="similarity">
    <text evidence="1">Belongs to the N-acetylmuramoyl-L-alanine amidase 2 family.</text>
</comment>
<reference evidence="3" key="1">
    <citation type="submission" date="2019-03" db="EMBL/GenBank/DDBJ databases">
        <title>Single cell metagenomics reveals metabolic interactions within the superorganism composed of flagellate Streblomastix strix and complex community of Bacteroidetes bacteria on its surface.</title>
        <authorList>
            <person name="Treitli S.C."/>
            <person name="Kolisko M."/>
            <person name="Husnik F."/>
            <person name="Keeling P."/>
            <person name="Hampl V."/>
        </authorList>
    </citation>
    <scope>NUCLEOTIDE SEQUENCE</scope>
    <source>
        <strain evidence="3">STM</strain>
    </source>
</reference>
<evidence type="ECO:0000259" key="2">
    <source>
        <dbReference type="SMART" id="SM00701"/>
    </source>
</evidence>
<accession>A0A5J4SMG5</accession>
<dbReference type="PANTHER" id="PTHR11022">
    <property type="entry name" value="PEPTIDOGLYCAN RECOGNITION PROTEIN"/>
    <property type="match status" value="1"/>
</dbReference>
<feature type="domain" description="Peptidoglycan recognition protein family" evidence="2">
    <location>
        <begin position="1"/>
        <end position="119"/>
    </location>
</feature>
<organism evidence="3">
    <name type="scientific">termite gut metagenome</name>
    <dbReference type="NCBI Taxonomy" id="433724"/>
    <lineage>
        <taxon>unclassified sequences</taxon>
        <taxon>metagenomes</taxon>
        <taxon>organismal metagenomes</taxon>
    </lineage>
</organism>
<protein>
    <recommendedName>
        <fullName evidence="2">Peptidoglycan recognition protein family domain-containing protein</fullName>
    </recommendedName>
</protein>
<dbReference type="AlphaFoldDB" id="A0A5J4SMG5"/>
<dbReference type="GO" id="GO:0008270">
    <property type="term" value="F:zinc ion binding"/>
    <property type="evidence" value="ECO:0007669"/>
    <property type="project" value="InterPro"/>
</dbReference>
<dbReference type="SUPFAM" id="SSF55846">
    <property type="entry name" value="N-acetylmuramoyl-L-alanine amidase-like"/>
    <property type="match status" value="1"/>
</dbReference>
<dbReference type="CDD" id="cd06583">
    <property type="entry name" value="PGRP"/>
    <property type="match status" value="1"/>
</dbReference>
<dbReference type="InterPro" id="IPR018247">
    <property type="entry name" value="EF_Hand_1_Ca_BS"/>
</dbReference>
<dbReference type="PROSITE" id="PS00018">
    <property type="entry name" value="EF_HAND_1"/>
    <property type="match status" value="1"/>
</dbReference>
<gene>
    <name evidence="3" type="ORF">EZS27_005856</name>
</gene>
<dbReference type="EMBL" id="SNRY01000124">
    <property type="protein sequence ID" value="KAA6346611.1"/>
    <property type="molecule type" value="Genomic_DNA"/>
</dbReference>
<proteinExistence type="inferred from homology"/>
<dbReference type="GO" id="GO:0008745">
    <property type="term" value="F:N-acetylmuramoyl-L-alanine amidase activity"/>
    <property type="evidence" value="ECO:0007669"/>
    <property type="project" value="InterPro"/>
</dbReference>
<dbReference type="FunFam" id="3.40.80.10:FF:000008">
    <property type="entry name" value="N-acetylmuramoyl-L-alanine amidase"/>
    <property type="match status" value="1"/>
</dbReference>
<sequence>MRHIDRIVIHCSATKVTSDYTPEQLKKDHIARGFKTWGYHYYVRKDGAIIPMRQLAEMGAHASGYNANSIGICYEGGLDPACKPADTRTSQQREALTNLLHELIVKYPIKHIDGHRDLSPDADGNGIVEPREWIKQCPCFDVKKEYSINP</sequence>
<comment type="caution">
    <text evidence="3">The sequence shown here is derived from an EMBL/GenBank/DDBJ whole genome shotgun (WGS) entry which is preliminary data.</text>
</comment>
<dbReference type="InterPro" id="IPR036505">
    <property type="entry name" value="Amidase/PGRP_sf"/>
</dbReference>
<evidence type="ECO:0000256" key="1">
    <source>
        <dbReference type="ARBA" id="ARBA00007553"/>
    </source>
</evidence>
<dbReference type="GO" id="GO:0009253">
    <property type="term" value="P:peptidoglycan catabolic process"/>
    <property type="evidence" value="ECO:0007669"/>
    <property type="project" value="InterPro"/>
</dbReference>
<dbReference type="InterPro" id="IPR006619">
    <property type="entry name" value="PGRP_domain_met/bac"/>
</dbReference>
<name>A0A5J4SMG5_9ZZZZ</name>
<dbReference type="Pfam" id="PF01510">
    <property type="entry name" value="Amidase_2"/>
    <property type="match status" value="1"/>
</dbReference>